<evidence type="ECO:0000313" key="2">
    <source>
        <dbReference type="EMBL" id="POY69896.1"/>
    </source>
</evidence>
<name>A0A2S5AZC6_9BASI</name>
<evidence type="ECO:0000256" key="1">
    <source>
        <dbReference type="SAM" id="MobiDB-lite"/>
    </source>
</evidence>
<keyword evidence="3" id="KW-1185">Reference proteome</keyword>
<dbReference type="AlphaFoldDB" id="A0A2S5AZC6"/>
<dbReference type="EMBL" id="PJQD01000171">
    <property type="protein sequence ID" value="POY69896.1"/>
    <property type="molecule type" value="Genomic_DNA"/>
</dbReference>
<proteinExistence type="predicted"/>
<gene>
    <name evidence="2" type="ORF">BMF94_7103</name>
</gene>
<evidence type="ECO:0000313" key="3">
    <source>
        <dbReference type="Proteomes" id="UP000237144"/>
    </source>
</evidence>
<sequence>MDAPLDFNRFPFDLVPLAGQDDDDLVQDTVNLFVIETVTRLVADACSYRSLQKSGQIQEGGSSNEGGRAEAERAIAVDAHATPTTPAYARASKGPLASVKDEHRQTKKRKREAFHARTLPVAERKGTFVVGAHGSLRNGFSTFGDRLPACKDSVEVQDVASEPSTPTSKIVASGHASAAVKTALGFARKQASRRSRSRQRL</sequence>
<comment type="caution">
    <text evidence="2">The sequence shown here is derived from an EMBL/GenBank/DDBJ whole genome shotgun (WGS) entry which is preliminary data.</text>
</comment>
<organism evidence="2 3">
    <name type="scientific">Rhodotorula taiwanensis</name>
    <dbReference type="NCBI Taxonomy" id="741276"/>
    <lineage>
        <taxon>Eukaryota</taxon>
        <taxon>Fungi</taxon>
        <taxon>Dikarya</taxon>
        <taxon>Basidiomycota</taxon>
        <taxon>Pucciniomycotina</taxon>
        <taxon>Microbotryomycetes</taxon>
        <taxon>Sporidiobolales</taxon>
        <taxon>Sporidiobolaceae</taxon>
        <taxon>Rhodotorula</taxon>
    </lineage>
</organism>
<accession>A0A2S5AZC6</accession>
<protein>
    <submittedName>
        <fullName evidence="2">Uncharacterized protein</fullName>
    </submittedName>
</protein>
<reference evidence="2 3" key="1">
    <citation type="journal article" date="2018" name="Front. Microbiol.">
        <title>Prospects for Fungal Bioremediation of Acidic Radioactive Waste Sites: Characterization and Genome Sequence of Rhodotorula taiwanensis MD1149.</title>
        <authorList>
            <person name="Tkavc R."/>
            <person name="Matrosova V.Y."/>
            <person name="Grichenko O.E."/>
            <person name="Gostincar C."/>
            <person name="Volpe R.P."/>
            <person name="Klimenkova P."/>
            <person name="Gaidamakova E.K."/>
            <person name="Zhou C.E."/>
            <person name="Stewart B.J."/>
            <person name="Lyman M.G."/>
            <person name="Malfatti S.A."/>
            <person name="Rubinfeld B."/>
            <person name="Courtot M."/>
            <person name="Singh J."/>
            <person name="Dalgard C.L."/>
            <person name="Hamilton T."/>
            <person name="Frey K.G."/>
            <person name="Gunde-Cimerman N."/>
            <person name="Dugan L."/>
            <person name="Daly M.J."/>
        </authorList>
    </citation>
    <scope>NUCLEOTIDE SEQUENCE [LARGE SCALE GENOMIC DNA]</scope>
    <source>
        <strain evidence="2 3">MD1149</strain>
    </source>
</reference>
<feature type="region of interest" description="Disordered" evidence="1">
    <location>
        <begin position="84"/>
        <end position="112"/>
    </location>
</feature>
<dbReference type="Proteomes" id="UP000237144">
    <property type="component" value="Unassembled WGS sequence"/>
</dbReference>